<keyword evidence="2" id="KW-0378">Hydrolase</keyword>
<accession>A0A1Z3N7R1</accession>
<feature type="signal peptide" evidence="1">
    <location>
        <begin position="1"/>
        <end position="20"/>
    </location>
</feature>
<sequence>MFKNFMLAAGLMLASVTASAQQSADCPLSFHDSELCATIEFAQAPNQNTDSPFILKVYDLTSTASVPVLVDPAQLKVDLWMNMGHHGHGTSPVKIEKQEVGTFLISEAYFVMPGKWLIRVWINNEKSEMTVVVKP</sequence>
<feature type="chain" id="PRO_5013232655" evidence="1">
    <location>
        <begin position="21"/>
        <end position="135"/>
    </location>
</feature>
<keyword evidence="2" id="KW-0645">Protease</keyword>
<dbReference type="GO" id="GO:0006508">
    <property type="term" value="P:proteolysis"/>
    <property type="evidence" value="ECO:0007669"/>
    <property type="project" value="UniProtKB-KW"/>
</dbReference>
<organism evidence="2 3">
    <name type="scientific">Bdellovibrio bacteriovorus</name>
    <dbReference type="NCBI Taxonomy" id="959"/>
    <lineage>
        <taxon>Bacteria</taxon>
        <taxon>Pseudomonadati</taxon>
        <taxon>Bdellovibrionota</taxon>
        <taxon>Bdellovibrionia</taxon>
        <taxon>Bdellovibrionales</taxon>
        <taxon>Pseudobdellovibrionaceae</taxon>
        <taxon>Bdellovibrio</taxon>
    </lineage>
</organism>
<evidence type="ECO:0000313" key="3">
    <source>
        <dbReference type="Proteomes" id="UP000197003"/>
    </source>
</evidence>
<protein>
    <submittedName>
        <fullName evidence="2">Serine protease spb1</fullName>
    </submittedName>
</protein>
<gene>
    <name evidence="2" type="ORF">B9G79_07800</name>
</gene>
<evidence type="ECO:0000256" key="1">
    <source>
        <dbReference type="SAM" id="SignalP"/>
    </source>
</evidence>
<dbReference type="EMBL" id="CP020946">
    <property type="protein sequence ID" value="ASD63479.1"/>
    <property type="molecule type" value="Genomic_DNA"/>
</dbReference>
<reference evidence="2 3" key="1">
    <citation type="submission" date="2017-04" db="EMBL/GenBank/DDBJ databases">
        <title>Whole genome sequence of Bdellovibrio bacteriovorus strain SSB218315.</title>
        <authorList>
            <person name="Oyedara O."/>
            <person name="Rodriguez-Perez M.A."/>
        </authorList>
    </citation>
    <scope>NUCLEOTIDE SEQUENCE [LARGE SCALE GENOMIC DNA]</scope>
    <source>
        <strain evidence="2 3">SSB218315</strain>
    </source>
</reference>
<dbReference type="RefSeq" id="WP_088565015.1">
    <property type="nucleotide sequence ID" value="NZ_CP020946.1"/>
</dbReference>
<name>A0A1Z3N7R1_BDEBC</name>
<dbReference type="Proteomes" id="UP000197003">
    <property type="component" value="Chromosome"/>
</dbReference>
<proteinExistence type="predicted"/>
<evidence type="ECO:0000313" key="2">
    <source>
        <dbReference type="EMBL" id="ASD63479.1"/>
    </source>
</evidence>
<dbReference type="AlphaFoldDB" id="A0A1Z3N7R1"/>
<keyword evidence="1" id="KW-0732">Signal</keyword>
<dbReference type="OrthoDB" id="5298770at2"/>
<dbReference type="GO" id="GO:0008233">
    <property type="term" value="F:peptidase activity"/>
    <property type="evidence" value="ECO:0007669"/>
    <property type="project" value="UniProtKB-KW"/>
</dbReference>